<dbReference type="Pfam" id="PF07963">
    <property type="entry name" value="N_methyl"/>
    <property type="match status" value="1"/>
</dbReference>
<evidence type="ECO:0000256" key="6">
    <source>
        <dbReference type="ARBA" id="ARBA00023136"/>
    </source>
</evidence>
<dbReference type="SUPFAM" id="SSF54523">
    <property type="entry name" value="Pili subunits"/>
    <property type="match status" value="1"/>
</dbReference>
<evidence type="ECO:0000313" key="9">
    <source>
        <dbReference type="EMBL" id="MXQ53667.1"/>
    </source>
</evidence>
<dbReference type="InterPro" id="IPR000983">
    <property type="entry name" value="Bac_GSPG_pilin"/>
</dbReference>
<dbReference type="AlphaFoldDB" id="A0A6I4VPU3"/>
<evidence type="ECO:0000256" key="4">
    <source>
        <dbReference type="ARBA" id="ARBA00022692"/>
    </source>
</evidence>
<dbReference type="InterPro" id="IPR045584">
    <property type="entry name" value="Pilin-like"/>
</dbReference>
<dbReference type="Proteomes" id="UP000430692">
    <property type="component" value="Unassembled WGS sequence"/>
</dbReference>
<keyword evidence="4 8" id="KW-0812">Transmembrane</keyword>
<dbReference type="GO" id="GO:0009986">
    <property type="term" value="C:cell surface"/>
    <property type="evidence" value="ECO:0007669"/>
    <property type="project" value="UniProtKB-SubCell"/>
</dbReference>
<dbReference type="PANTHER" id="PTHR30093:SF44">
    <property type="entry name" value="TYPE II SECRETION SYSTEM CORE PROTEIN G"/>
    <property type="match status" value="1"/>
</dbReference>
<comment type="caution">
    <text evidence="9">The sequence shown here is derived from an EMBL/GenBank/DDBJ whole genome shotgun (WGS) entry which is preliminary data.</text>
</comment>
<dbReference type="GO" id="GO:0030420">
    <property type="term" value="P:establishment of competence for transformation"/>
    <property type="evidence" value="ECO:0007669"/>
    <property type="project" value="UniProtKB-KW"/>
</dbReference>
<keyword evidence="6 8" id="KW-0472">Membrane</keyword>
<dbReference type="GO" id="GO:0015627">
    <property type="term" value="C:type II protein secretion system complex"/>
    <property type="evidence" value="ECO:0007669"/>
    <property type="project" value="InterPro"/>
</dbReference>
<keyword evidence="5 8" id="KW-1133">Transmembrane helix</keyword>
<gene>
    <name evidence="9" type="ORF">GSM42_07975</name>
</gene>
<sequence>MMKKSEQGFTLVEMLVVLFIIGIIIAIALPNFISASKKANVQADKANRRMITMQIDNYYLDFGVYPKTIQELVTKKYLRSVPSCPGDAGTYRLVKKQEEIQIVCQKN</sequence>
<dbReference type="EMBL" id="WUUL01000004">
    <property type="protein sequence ID" value="MXQ53667.1"/>
    <property type="molecule type" value="Genomic_DNA"/>
</dbReference>
<dbReference type="Gene3D" id="3.30.700.10">
    <property type="entry name" value="Glycoprotein, Type 4 Pilin"/>
    <property type="match status" value="1"/>
</dbReference>
<evidence type="ECO:0000256" key="5">
    <source>
        <dbReference type="ARBA" id="ARBA00022989"/>
    </source>
</evidence>
<dbReference type="PRINTS" id="PR00813">
    <property type="entry name" value="BCTERIALGSPG"/>
</dbReference>
<keyword evidence="7" id="KW-0178">Competence</keyword>
<protein>
    <submittedName>
        <fullName evidence="9">Prepilin-type N-terminal cleavage/methylation domain-containing protein</fullName>
    </submittedName>
</protein>
<feature type="transmembrane region" description="Helical" evidence="8">
    <location>
        <begin position="12"/>
        <end position="33"/>
    </location>
</feature>
<evidence type="ECO:0000313" key="10">
    <source>
        <dbReference type="Proteomes" id="UP000430692"/>
    </source>
</evidence>
<evidence type="ECO:0000256" key="8">
    <source>
        <dbReference type="SAM" id="Phobius"/>
    </source>
</evidence>
<evidence type="ECO:0000256" key="3">
    <source>
        <dbReference type="ARBA" id="ARBA00022481"/>
    </source>
</evidence>
<evidence type="ECO:0000256" key="7">
    <source>
        <dbReference type="ARBA" id="ARBA00023287"/>
    </source>
</evidence>
<proteinExistence type="predicted"/>
<keyword evidence="3" id="KW-0488">Methylation</keyword>
<name>A0A6I4VPU3_9BACL</name>
<dbReference type="GO" id="GO:0015628">
    <property type="term" value="P:protein secretion by the type II secretion system"/>
    <property type="evidence" value="ECO:0007669"/>
    <property type="project" value="InterPro"/>
</dbReference>
<evidence type="ECO:0000256" key="2">
    <source>
        <dbReference type="ARBA" id="ARBA00004241"/>
    </source>
</evidence>
<dbReference type="NCBIfam" id="TIGR02532">
    <property type="entry name" value="IV_pilin_GFxxxE"/>
    <property type="match status" value="1"/>
</dbReference>
<organism evidence="9 10">
    <name type="scientific">Shimazuella alba</name>
    <dbReference type="NCBI Taxonomy" id="2690964"/>
    <lineage>
        <taxon>Bacteria</taxon>
        <taxon>Bacillati</taxon>
        <taxon>Bacillota</taxon>
        <taxon>Bacilli</taxon>
        <taxon>Bacillales</taxon>
        <taxon>Thermoactinomycetaceae</taxon>
        <taxon>Shimazuella</taxon>
    </lineage>
</organism>
<evidence type="ECO:0000256" key="1">
    <source>
        <dbReference type="ARBA" id="ARBA00004167"/>
    </source>
</evidence>
<dbReference type="PANTHER" id="PTHR30093">
    <property type="entry name" value="GENERAL SECRETION PATHWAY PROTEIN G"/>
    <property type="match status" value="1"/>
</dbReference>
<keyword evidence="10" id="KW-1185">Reference proteome</keyword>
<reference evidence="9 10" key="1">
    <citation type="submission" date="2019-12" db="EMBL/GenBank/DDBJ databases">
        <title>Whole-genome analyses of novel actinobacteria.</title>
        <authorList>
            <person name="Sahin N."/>
            <person name="Saygin H."/>
        </authorList>
    </citation>
    <scope>NUCLEOTIDE SEQUENCE [LARGE SCALE GENOMIC DNA]</scope>
    <source>
        <strain evidence="9 10">KC615</strain>
    </source>
</reference>
<dbReference type="RefSeq" id="WP_160801112.1">
    <property type="nucleotide sequence ID" value="NZ_WUUL01000004.1"/>
</dbReference>
<dbReference type="GO" id="GO:0016020">
    <property type="term" value="C:membrane"/>
    <property type="evidence" value="ECO:0007669"/>
    <property type="project" value="UniProtKB-SubCell"/>
</dbReference>
<dbReference type="PROSITE" id="PS00409">
    <property type="entry name" value="PROKAR_NTER_METHYL"/>
    <property type="match status" value="1"/>
</dbReference>
<accession>A0A6I4VPU3</accession>
<comment type="subcellular location">
    <subcellularLocation>
        <location evidence="2">Cell surface</location>
    </subcellularLocation>
    <subcellularLocation>
        <location evidence="1">Membrane</location>
        <topology evidence="1">Single-pass membrane protein</topology>
    </subcellularLocation>
</comment>
<dbReference type="InterPro" id="IPR012902">
    <property type="entry name" value="N_methyl_site"/>
</dbReference>